<dbReference type="PANTHER" id="PTHR11254:SF320">
    <property type="entry name" value="HECT-TYPE E3 UBIQUITIN TRANSFERASE"/>
    <property type="match status" value="1"/>
</dbReference>
<comment type="catalytic activity">
    <reaction evidence="1">
        <text>S-ubiquitinyl-[E2 ubiquitin-conjugating enzyme]-L-cysteine + [acceptor protein]-L-lysine = [E2 ubiquitin-conjugating enzyme]-L-cysteine + N(6)-ubiquitinyl-[acceptor protein]-L-lysine.</text>
        <dbReference type="EC" id="2.3.2.26"/>
    </reaction>
</comment>
<dbReference type="InterPro" id="IPR036020">
    <property type="entry name" value="WW_dom_sf"/>
</dbReference>
<dbReference type="Proteomes" id="UP000549394">
    <property type="component" value="Unassembled WGS sequence"/>
</dbReference>
<feature type="compositionally biased region" description="Basic and acidic residues" evidence="8">
    <location>
        <begin position="548"/>
        <end position="568"/>
    </location>
</feature>
<dbReference type="OrthoDB" id="5987976at2759"/>
<accession>A0A7I8VPX4</accession>
<evidence type="ECO:0000259" key="9">
    <source>
        <dbReference type="PROSITE" id="PS50004"/>
    </source>
</evidence>
<dbReference type="SUPFAM" id="SSF56204">
    <property type="entry name" value="Hect, E3 ligase catalytic domain"/>
    <property type="match status" value="1"/>
</dbReference>
<dbReference type="PROSITE" id="PS50020">
    <property type="entry name" value="WW_DOMAIN_2"/>
    <property type="match status" value="2"/>
</dbReference>
<organism evidence="12 13">
    <name type="scientific">Dimorphilus gyrociliatus</name>
    <dbReference type="NCBI Taxonomy" id="2664684"/>
    <lineage>
        <taxon>Eukaryota</taxon>
        <taxon>Metazoa</taxon>
        <taxon>Spiralia</taxon>
        <taxon>Lophotrochozoa</taxon>
        <taxon>Annelida</taxon>
        <taxon>Polychaeta</taxon>
        <taxon>Polychaeta incertae sedis</taxon>
        <taxon>Dinophilidae</taxon>
        <taxon>Dimorphilus</taxon>
    </lineage>
</organism>
<dbReference type="InterPro" id="IPR000008">
    <property type="entry name" value="C2_dom"/>
</dbReference>
<evidence type="ECO:0000256" key="4">
    <source>
        <dbReference type="ARBA" id="ARBA00022679"/>
    </source>
</evidence>
<feature type="compositionally biased region" description="Pro residues" evidence="8">
    <location>
        <begin position="379"/>
        <end position="393"/>
    </location>
</feature>
<dbReference type="SMART" id="SM00456">
    <property type="entry name" value="WW"/>
    <property type="match status" value="2"/>
</dbReference>
<keyword evidence="13" id="KW-1185">Reference proteome</keyword>
<feature type="domain" description="C2" evidence="9">
    <location>
        <begin position="192"/>
        <end position="320"/>
    </location>
</feature>
<dbReference type="Gene3D" id="2.60.40.150">
    <property type="entry name" value="C2 domain"/>
    <property type="match status" value="1"/>
</dbReference>
<gene>
    <name evidence="12" type="ORF">DGYR_LOCUS6285</name>
</gene>
<dbReference type="FunFam" id="3.30.2160.10:FF:000001">
    <property type="entry name" value="E3 ubiquitin-protein ligase NEDD4-like"/>
    <property type="match status" value="1"/>
</dbReference>
<feature type="compositionally biased region" description="Pro residues" evidence="8">
    <location>
        <begin position="573"/>
        <end position="586"/>
    </location>
</feature>
<feature type="compositionally biased region" description="Basic residues" evidence="8">
    <location>
        <begin position="368"/>
        <end position="378"/>
    </location>
</feature>
<dbReference type="PANTHER" id="PTHR11254">
    <property type="entry name" value="HECT DOMAIN UBIQUITIN-PROTEIN LIGASE"/>
    <property type="match status" value="1"/>
</dbReference>
<dbReference type="InterPro" id="IPR001202">
    <property type="entry name" value="WW_dom"/>
</dbReference>
<feature type="compositionally biased region" description="Polar residues" evidence="8">
    <location>
        <begin position="517"/>
        <end position="527"/>
    </location>
</feature>
<dbReference type="Pfam" id="PF18436">
    <property type="entry name" value="HECW1_helix"/>
    <property type="match status" value="1"/>
</dbReference>
<feature type="active site" description="Glycyl thioester intermediate" evidence="7">
    <location>
        <position position="1361"/>
    </location>
</feature>
<protein>
    <recommendedName>
        <fullName evidence="3">HECT-type E3 ubiquitin transferase</fullName>
        <ecNumber evidence="3">2.3.2.26</ecNumber>
    </recommendedName>
</protein>
<evidence type="ECO:0000256" key="2">
    <source>
        <dbReference type="ARBA" id="ARBA00004906"/>
    </source>
</evidence>
<dbReference type="CDD" id="cd00201">
    <property type="entry name" value="WW"/>
    <property type="match status" value="2"/>
</dbReference>
<evidence type="ECO:0000259" key="11">
    <source>
        <dbReference type="PROSITE" id="PS50237"/>
    </source>
</evidence>
<feature type="region of interest" description="Disordered" evidence="8">
    <location>
        <begin position="1"/>
        <end position="44"/>
    </location>
</feature>
<dbReference type="PROSITE" id="PS01159">
    <property type="entry name" value="WW_DOMAIN_1"/>
    <property type="match status" value="1"/>
</dbReference>
<dbReference type="GO" id="GO:0048814">
    <property type="term" value="P:regulation of dendrite morphogenesis"/>
    <property type="evidence" value="ECO:0007669"/>
    <property type="project" value="TreeGrafter"/>
</dbReference>
<dbReference type="PROSITE" id="PS50237">
    <property type="entry name" value="HECT"/>
    <property type="match status" value="1"/>
</dbReference>
<proteinExistence type="predicted"/>
<feature type="compositionally biased region" description="Polar residues" evidence="8">
    <location>
        <begin position="399"/>
        <end position="415"/>
    </location>
</feature>
<feature type="region of interest" description="Disordered" evidence="8">
    <location>
        <begin position="673"/>
        <end position="703"/>
    </location>
</feature>
<feature type="region of interest" description="Disordered" evidence="8">
    <location>
        <begin position="357"/>
        <end position="424"/>
    </location>
</feature>
<feature type="compositionally biased region" description="Low complexity" evidence="8">
    <location>
        <begin position="505"/>
        <end position="516"/>
    </location>
</feature>
<dbReference type="Pfam" id="PF00168">
    <property type="entry name" value="C2"/>
    <property type="match status" value="1"/>
</dbReference>
<dbReference type="SUPFAM" id="SSF49562">
    <property type="entry name" value="C2 domain (Calcium/lipid-binding domain, CaLB)"/>
    <property type="match status" value="1"/>
</dbReference>
<dbReference type="CDD" id="cd00078">
    <property type="entry name" value="HECTc"/>
    <property type="match status" value="1"/>
</dbReference>
<dbReference type="EMBL" id="CAJFCJ010000007">
    <property type="protein sequence ID" value="CAD5117795.1"/>
    <property type="molecule type" value="Genomic_DNA"/>
</dbReference>
<evidence type="ECO:0000256" key="3">
    <source>
        <dbReference type="ARBA" id="ARBA00012485"/>
    </source>
</evidence>
<keyword evidence="5" id="KW-0677">Repeat</keyword>
<keyword evidence="6 7" id="KW-0833">Ubl conjugation pathway</keyword>
<dbReference type="InterPro" id="IPR000569">
    <property type="entry name" value="HECT_dom"/>
</dbReference>
<feature type="domain" description="WW" evidence="10">
    <location>
        <begin position="646"/>
        <end position="679"/>
    </location>
</feature>
<feature type="region of interest" description="Disordered" evidence="8">
    <location>
        <begin position="719"/>
        <end position="766"/>
    </location>
</feature>
<evidence type="ECO:0000313" key="12">
    <source>
        <dbReference type="EMBL" id="CAD5117795.1"/>
    </source>
</evidence>
<dbReference type="FunFam" id="3.30.2410.10:FF:000002">
    <property type="entry name" value="E3 ubiquitin-protein ligase HECW2"/>
    <property type="match status" value="1"/>
</dbReference>
<feature type="compositionally biased region" description="Polar residues" evidence="8">
    <location>
        <begin position="487"/>
        <end position="504"/>
    </location>
</feature>
<reference evidence="12 13" key="1">
    <citation type="submission" date="2020-08" db="EMBL/GenBank/DDBJ databases">
        <authorList>
            <person name="Hejnol A."/>
        </authorList>
    </citation>
    <scope>NUCLEOTIDE SEQUENCE [LARGE SCALE GENOMIC DNA]</scope>
</reference>
<evidence type="ECO:0000256" key="6">
    <source>
        <dbReference type="ARBA" id="ARBA00022786"/>
    </source>
</evidence>
<name>A0A7I8VPX4_9ANNE</name>
<dbReference type="InterPro" id="IPR035892">
    <property type="entry name" value="C2_domain_sf"/>
</dbReference>
<dbReference type="Pfam" id="PF00632">
    <property type="entry name" value="HECT"/>
    <property type="match status" value="1"/>
</dbReference>
<dbReference type="GO" id="GO:0016567">
    <property type="term" value="P:protein ubiquitination"/>
    <property type="evidence" value="ECO:0007669"/>
    <property type="project" value="UniProtKB-UniPathway"/>
</dbReference>
<dbReference type="InterPro" id="IPR050409">
    <property type="entry name" value="E3_ubiq-protein_ligase"/>
</dbReference>
<dbReference type="UniPathway" id="UPA00143"/>
<dbReference type="PROSITE" id="PS50004">
    <property type="entry name" value="C2"/>
    <property type="match status" value="1"/>
</dbReference>
<dbReference type="EC" id="2.3.2.26" evidence="3"/>
<dbReference type="InterPro" id="IPR035983">
    <property type="entry name" value="Hect_E3_ubiquitin_ligase"/>
</dbReference>
<feature type="compositionally biased region" description="Polar residues" evidence="8">
    <location>
        <begin position="673"/>
        <end position="699"/>
    </location>
</feature>
<evidence type="ECO:0000256" key="8">
    <source>
        <dbReference type="SAM" id="MobiDB-lite"/>
    </source>
</evidence>
<evidence type="ECO:0000256" key="7">
    <source>
        <dbReference type="PROSITE-ProRule" id="PRU00104"/>
    </source>
</evidence>
<dbReference type="SUPFAM" id="SSF51045">
    <property type="entry name" value="WW domain"/>
    <property type="match status" value="2"/>
</dbReference>
<evidence type="ECO:0000256" key="5">
    <source>
        <dbReference type="ARBA" id="ARBA00022737"/>
    </source>
</evidence>
<feature type="compositionally biased region" description="Low complexity" evidence="8">
    <location>
        <begin position="9"/>
        <end position="23"/>
    </location>
</feature>
<feature type="compositionally biased region" description="Low complexity" evidence="8">
    <location>
        <begin position="725"/>
        <end position="743"/>
    </location>
</feature>
<dbReference type="GO" id="GO:0006511">
    <property type="term" value="P:ubiquitin-dependent protein catabolic process"/>
    <property type="evidence" value="ECO:0007669"/>
    <property type="project" value="TreeGrafter"/>
</dbReference>
<keyword evidence="4" id="KW-0808">Transferase</keyword>
<dbReference type="Gene3D" id="3.90.1750.10">
    <property type="entry name" value="Hect, E3 ligase catalytic domains"/>
    <property type="match status" value="1"/>
</dbReference>
<feature type="domain" description="HECT" evidence="11">
    <location>
        <begin position="1057"/>
        <end position="1393"/>
    </location>
</feature>
<dbReference type="GO" id="GO:0005737">
    <property type="term" value="C:cytoplasm"/>
    <property type="evidence" value="ECO:0007669"/>
    <property type="project" value="UniProtKB-ARBA"/>
</dbReference>
<dbReference type="FunFam" id="3.90.1750.10:FF:000079">
    <property type="entry name" value="E3 ubiquitin-protein ligase"/>
    <property type="match status" value="1"/>
</dbReference>
<dbReference type="Gene3D" id="3.30.2410.10">
    <property type="entry name" value="Hect, E3 ligase catalytic domain"/>
    <property type="match status" value="1"/>
</dbReference>
<feature type="region of interest" description="Disordered" evidence="8">
    <location>
        <begin position="487"/>
        <end position="640"/>
    </location>
</feature>
<feature type="domain" description="WW" evidence="10">
    <location>
        <begin position="835"/>
        <end position="868"/>
    </location>
</feature>
<dbReference type="InterPro" id="IPR032348">
    <property type="entry name" value="HECW_N"/>
</dbReference>
<evidence type="ECO:0000256" key="1">
    <source>
        <dbReference type="ARBA" id="ARBA00000885"/>
    </source>
</evidence>
<dbReference type="GO" id="GO:0061630">
    <property type="term" value="F:ubiquitin protein ligase activity"/>
    <property type="evidence" value="ECO:0007669"/>
    <property type="project" value="UniProtKB-EC"/>
</dbReference>
<dbReference type="Pfam" id="PF16562">
    <property type="entry name" value="HECW_N"/>
    <property type="match status" value="1"/>
</dbReference>
<evidence type="ECO:0000313" key="13">
    <source>
        <dbReference type="Proteomes" id="UP000549394"/>
    </source>
</evidence>
<dbReference type="Gene3D" id="3.30.2160.10">
    <property type="entry name" value="Hect, E3 ligase catalytic domain"/>
    <property type="match status" value="1"/>
</dbReference>
<dbReference type="SMART" id="SM00239">
    <property type="entry name" value="C2"/>
    <property type="match status" value="1"/>
</dbReference>
<dbReference type="Gene3D" id="2.20.70.10">
    <property type="match status" value="2"/>
</dbReference>
<dbReference type="SMART" id="SM00119">
    <property type="entry name" value="HECTc"/>
    <property type="match status" value="1"/>
</dbReference>
<sequence length="1393" mass="156967">MASMPNGGLRLSRSSDQLSSPSPIEDKDIESTFSRTKSSSETHICHKEPSSLTVNLEEVHIGLEQTVTVSFDIREEVASTDWIGLFLIDEPDLSGHIDHKTRGGHSRQDRSGQVFWCLDSLKSHFIESVTKVCFKYFNGVTGALQAVSQVLIVHNNKAENYPGNNEQSTAADPLNHASSPLIDSQNFVKFTVYEEINGSIINAQGQLVLNSTDLAAKNLKKGVFFNPDPYVKMSIQPGKRSSFPLLQHHGQKVKTRCANNTQNPSWSNEEFTFEALSTDVLEFELKDKFAKRRPSLNRFLGKLTVPIQKILDKCSTPTANSTGVRGKSAAMSMTLNLMRRNPSDLVSGLLTFNVQVEEPANTPPKTRQSFHHPKRKKPVPPPLPPRRQPPPLPVRSSKRTTSYDSMEAFNGSQEDVSAPSYENPPTALKEVAAAAPNSLDDSGVVASEENGSPHSFGSNCPLCTNGHNTQAGTSSNPVPFSRAQILQSAQQVQERGATAASTVQNNNNNNNANNNNETDSALDTSTDAVDGGPSPRRLSTDSTGTVRSVDDSKQVIREKLNEWMEKKVNKQSPNPPSPRPAPPLPPRDSIRRSKPPTLPSGDNSTETPPHLPPRSVGVWERRSSTPNIQEAPPEQQPARVEQPAELNLPQGWEARVDIHGRVFYIDHNTRSTTWRAPATTPNNQTEVSSRIQRRPTISNEQREELDKRYQSIRRTVGMQENGSAGEVSGATSSSPSPVATTSVEETRPEVEATPKQPPLPPRTVGKRISPTVRFLTRPDFFQIMQNNQVAQSEFNKNSTLKHMIQKIRRDSNNFEKYQHNRDFVTFINHFADPSKPLPSKWELKHNRNNKPFYIDHTTRSTTFIDPRLPTETPSSLLSGVLGRGVESGLAPAPRSRLYNVPVEETYNDKVVSFLRQPNIFNLIHEKQPAFANKSNVRNKINVIRSDGVEALERLSNDIELIMVLSLFDQDIMSYQPGTPIRNVNSDSPQGSPHASPGLQRHTGRVPAPFKRDFQSKLRSFHKKLEQKGYGLGPHKLKLTVRRDHILEDSFSKIMNIQKRDLQKSKFYVTFQGEEGLDYGGPSREFFYLLSRELFNPYYGLFEYSANDTYTVQISPVSNFVENANEWFRFAGRVIGLALVHQYLIDAFFTRPFYKSLLRIAPSLDDLESMDAEFHQSLVWIKDNDITDCGLDLVFAVDEEIFGQVTERELIKNGKNIPVTEKNKKDYIDKLARWRCERGVCEQTDYMIRGVYEVIEPKLLTYFDARELELVMVGTAEIDVNEWRRNSEYRSGYHDSHQIIEWFWTAVEKYNNERRLRLLQFVTGTSSIPYEGFAALRGSNGPRKFCIEKWGKITSLPRAHTCFNRLDLPPYTSFEMLFEKLTVAVEETSTFSIE</sequence>
<evidence type="ECO:0000259" key="10">
    <source>
        <dbReference type="PROSITE" id="PS50020"/>
    </source>
</evidence>
<comment type="caution">
    <text evidence="12">The sequence shown here is derived from an EMBL/GenBank/DDBJ whole genome shotgun (WGS) entry which is preliminary data.</text>
</comment>
<comment type="pathway">
    <text evidence="2">Protein modification; protein ubiquitination.</text>
</comment>
<dbReference type="Pfam" id="PF00397">
    <property type="entry name" value="WW"/>
    <property type="match status" value="1"/>
</dbReference>
<dbReference type="InterPro" id="IPR040524">
    <property type="entry name" value="HECW1_helix"/>
</dbReference>
<dbReference type="Gene3D" id="2.60.40.2840">
    <property type="match status" value="1"/>
</dbReference>
<feature type="region of interest" description="Disordered" evidence="8">
    <location>
        <begin position="977"/>
        <end position="1005"/>
    </location>
</feature>
<feature type="compositionally biased region" description="Polar residues" evidence="8">
    <location>
        <begin position="981"/>
        <end position="992"/>
    </location>
</feature>